<dbReference type="AlphaFoldDB" id="A0A497F086"/>
<evidence type="ECO:0000313" key="1">
    <source>
        <dbReference type="EMBL" id="RLE52691.1"/>
    </source>
</evidence>
<gene>
    <name evidence="1" type="ORF">DRJ33_03030</name>
</gene>
<reference evidence="1 2" key="1">
    <citation type="submission" date="2018-06" db="EMBL/GenBank/DDBJ databases">
        <title>Extensive metabolic versatility and redundancy in microbially diverse, dynamic hydrothermal sediments.</title>
        <authorList>
            <person name="Dombrowski N."/>
            <person name="Teske A."/>
            <person name="Baker B.J."/>
        </authorList>
    </citation>
    <scope>NUCLEOTIDE SEQUENCE [LARGE SCALE GENOMIC DNA]</scope>
    <source>
        <strain evidence="1">B34_G17</strain>
    </source>
</reference>
<dbReference type="Proteomes" id="UP000272051">
    <property type="component" value="Unassembled WGS sequence"/>
</dbReference>
<evidence type="ECO:0000313" key="2">
    <source>
        <dbReference type="Proteomes" id="UP000272051"/>
    </source>
</evidence>
<proteinExistence type="predicted"/>
<sequence length="98" mass="11199">ISKKELKGVRIGRKKIPKDQLQLILNVAERLLDKAIDFKVVFGQNDSTIRFDLDHYVHLYPDKCVAVGFLNNSEEPLSLIYDLLAESYGKVQLLSPKK</sequence>
<protein>
    <submittedName>
        <fullName evidence="1">Uncharacterized protein</fullName>
    </submittedName>
</protein>
<organism evidence="1 2">
    <name type="scientific">Thermoproteota archaeon</name>
    <dbReference type="NCBI Taxonomy" id="2056631"/>
    <lineage>
        <taxon>Archaea</taxon>
        <taxon>Thermoproteota</taxon>
    </lineage>
</organism>
<feature type="non-terminal residue" evidence="1">
    <location>
        <position position="1"/>
    </location>
</feature>
<accession>A0A497F086</accession>
<dbReference type="EMBL" id="QMQX01000040">
    <property type="protein sequence ID" value="RLE52691.1"/>
    <property type="molecule type" value="Genomic_DNA"/>
</dbReference>
<name>A0A497F086_9CREN</name>
<comment type="caution">
    <text evidence="1">The sequence shown here is derived from an EMBL/GenBank/DDBJ whole genome shotgun (WGS) entry which is preliminary data.</text>
</comment>